<protein>
    <submittedName>
        <fullName evidence="2">Uncharacterized protein</fullName>
    </submittedName>
</protein>
<keyword evidence="1" id="KW-0472">Membrane</keyword>
<reference evidence="2 3" key="1">
    <citation type="submission" date="2019-12" db="EMBL/GenBank/DDBJ databases">
        <title>Novel species isolated from a subtropical stream in China.</title>
        <authorList>
            <person name="Lu H."/>
        </authorList>
    </citation>
    <scope>NUCLEOTIDE SEQUENCE [LARGE SCALE GENOMIC DNA]</scope>
    <source>
        <strain evidence="2 3">FT135W</strain>
    </source>
</reference>
<dbReference type="EMBL" id="WWCN01000008">
    <property type="protein sequence ID" value="MYM23794.1"/>
    <property type="molecule type" value="Genomic_DNA"/>
</dbReference>
<keyword evidence="1" id="KW-0812">Transmembrane</keyword>
<keyword evidence="3" id="KW-1185">Reference proteome</keyword>
<comment type="caution">
    <text evidence="2">The sequence shown here is derived from an EMBL/GenBank/DDBJ whole genome shotgun (WGS) entry which is preliminary data.</text>
</comment>
<evidence type="ECO:0000313" key="3">
    <source>
        <dbReference type="Proteomes" id="UP000479335"/>
    </source>
</evidence>
<keyword evidence="1" id="KW-1133">Transmembrane helix</keyword>
<dbReference type="Proteomes" id="UP000479335">
    <property type="component" value="Unassembled WGS sequence"/>
</dbReference>
<evidence type="ECO:0000256" key="1">
    <source>
        <dbReference type="SAM" id="Phobius"/>
    </source>
</evidence>
<organism evidence="2 3">
    <name type="scientific">Duganella flavida</name>
    <dbReference type="NCBI Taxonomy" id="2692175"/>
    <lineage>
        <taxon>Bacteria</taxon>
        <taxon>Pseudomonadati</taxon>
        <taxon>Pseudomonadota</taxon>
        <taxon>Betaproteobacteria</taxon>
        <taxon>Burkholderiales</taxon>
        <taxon>Oxalobacteraceae</taxon>
        <taxon>Telluria group</taxon>
        <taxon>Duganella</taxon>
    </lineage>
</organism>
<proteinExistence type="predicted"/>
<name>A0A6L8KDD5_9BURK</name>
<evidence type="ECO:0000313" key="2">
    <source>
        <dbReference type="EMBL" id="MYM23794.1"/>
    </source>
</evidence>
<sequence>MNSGEDWGPYRAELFRRLYKKPAAHEDQTLRQLKKWVRRGFNMTFVLVAFFVAILYFFA</sequence>
<dbReference type="AlphaFoldDB" id="A0A6L8KDD5"/>
<accession>A0A6L8KDD5</accession>
<dbReference type="RefSeq" id="WP_161007284.1">
    <property type="nucleotide sequence ID" value="NZ_WWCN01000008.1"/>
</dbReference>
<feature type="transmembrane region" description="Helical" evidence="1">
    <location>
        <begin position="40"/>
        <end position="58"/>
    </location>
</feature>
<gene>
    <name evidence="2" type="ORF">GTP46_14160</name>
</gene>